<feature type="compositionally biased region" description="Basic and acidic residues" evidence="7">
    <location>
        <begin position="76"/>
        <end position="86"/>
    </location>
</feature>
<evidence type="ECO:0000256" key="7">
    <source>
        <dbReference type="SAM" id="MobiDB-lite"/>
    </source>
</evidence>
<accession>A0ABP0D955</accession>
<evidence type="ECO:0000256" key="5">
    <source>
        <dbReference type="ARBA" id="ARBA00023204"/>
    </source>
</evidence>
<gene>
    <name evidence="8" type="ORF">SEPCBS119000_001164</name>
</gene>
<protein>
    <recommendedName>
        <fullName evidence="10">Centromere protein X</fullName>
    </recommendedName>
</protein>
<evidence type="ECO:0000256" key="4">
    <source>
        <dbReference type="ARBA" id="ARBA00023125"/>
    </source>
</evidence>
<keyword evidence="6" id="KW-0539">Nucleus</keyword>
<keyword evidence="3" id="KW-0227">DNA damage</keyword>
<dbReference type="InterPro" id="IPR018552">
    <property type="entry name" value="CENP-X"/>
</dbReference>
<evidence type="ECO:0000256" key="3">
    <source>
        <dbReference type="ARBA" id="ARBA00022763"/>
    </source>
</evidence>
<feature type="region of interest" description="Disordered" evidence="7">
    <location>
        <begin position="1"/>
        <end position="116"/>
    </location>
</feature>
<feature type="compositionally biased region" description="Low complexity" evidence="7">
    <location>
        <begin position="28"/>
        <end position="51"/>
    </location>
</feature>
<dbReference type="InterPro" id="IPR009072">
    <property type="entry name" value="Histone-fold"/>
</dbReference>
<comment type="caution">
    <text evidence="8">The sequence shown here is derived from an EMBL/GenBank/DDBJ whole genome shotgun (WGS) entry which is preliminary data.</text>
</comment>
<dbReference type="Gene3D" id="1.10.20.10">
    <property type="entry name" value="Histone, subunit A"/>
    <property type="match status" value="1"/>
</dbReference>
<feature type="compositionally biased region" description="Acidic residues" evidence="7">
    <location>
        <begin position="60"/>
        <end position="75"/>
    </location>
</feature>
<sequence>MPPQISSARPGSGGFRGTGAFKPPRPVAAGAASKASAASTTSASKTAARGRPSVGFEISNSEDDDAEIVDTDGDSDGNRDEQERSRVQSAQRRRSTTDQRQENKGATGSSSGAGAAEDMAIDSDRFAADEADDQGPLAKSLPPALLARLLHHFFQNPGGTTTRLTQDAHVSINKYMEIFIREAVARSVAERGAGAFLDVDVLQRVAGQLIMDM</sequence>
<name>A0ABP0D955_9PEZI</name>
<proteinExistence type="inferred from homology"/>
<keyword evidence="4" id="KW-0238">DNA-binding</keyword>
<comment type="subcellular location">
    <subcellularLocation>
        <location evidence="1">Nucleus</location>
    </subcellularLocation>
</comment>
<evidence type="ECO:0000256" key="2">
    <source>
        <dbReference type="ARBA" id="ARBA00009359"/>
    </source>
</evidence>
<dbReference type="PANTHER" id="PTHR28680:SF1">
    <property type="entry name" value="CENTROMERE PROTEIN X"/>
    <property type="match status" value="1"/>
</dbReference>
<evidence type="ECO:0000313" key="8">
    <source>
        <dbReference type="EMBL" id="CAK7264769.1"/>
    </source>
</evidence>
<keyword evidence="5" id="KW-0234">DNA repair</keyword>
<evidence type="ECO:0000313" key="9">
    <source>
        <dbReference type="Proteomes" id="UP001642502"/>
    </source>
</evidence>
<evidence type="ECO:0000256" key="6">
    <source>
        <dbReference type="ARBA" id="ARBA00023242"/>
    </source>
</evidence>
<evidence type="ECO:0000256" key="1">
    <source>
        <dbReference type="ARBA" id="ARBA00004123"/>
    </source>
</evidence>
<comment type="similarity">
    <text evidence="2">Belongs to the CENP-X/MHF2 family.</text>
</comment>
<organism evidence="8 9">
    <name type="scientific">Sporothrix epigloea</name>
    <dbReference type="NCBI Taxonomy" id="1892477"/>
    <lineage>
        <taxon>Eukaryota</taxon>
        <taxon>Fungi</taxon>
        <taxon>Dikarya</taxon>
        <taxon>Ascomycota</taxon>
        <taxon>Pezizomycotina</taxon>
        <taxon>Sordariomycetes</taxon>
        <taxon>Sordariomycetidae</taxon>
        <taxon>Ophiostomatales</taxon>
        <taxon>Ophiostomataceae</taxon>
        <taxon>Sporothrix</taxon>
    </lineage>
</organism>
<dbReference type="Pfam" id="PF09415">
    <property type="entry name" value="CENP-X"/>
    <property type="match status" value="1"/>
</dbReference>
<dbReference type="Proteomes" id="UP001642502">
    <property type="component" value="Unassembled WGS sequence"/>
</dbReference>
<keyword evidence="9" id="KW-1185">Reference proteome</keyword>
<evidence type="ECO:0008006" key="10">
    <source>
        <dbReference type="Google" id="ProtNLM"/>
    </source>
</evidence>
<feature type="compositionally biased region" description="Low complexity" evidence="7">
    <location>
        <begin position="105"/>
        <end position="116"/>
    </location>
</feature>
<dbReference type="EMBL" id="CAWUON010000008">
    <property type="protein sequence ID" value="CAK7264769.1"/>
    <property type="molecule type" value="Genomic_DNA"/>
</dbReference>
<reference evidence="8 9" key="1">
    <citation type="submission" date="2024-01" db="EMBL/GenBank/DDBJ databases">
        <authorList>
            <person name="Allen C."/>
            <person name="Tagirdzhanova G."/>
        </authorList>
    </citation>
    <scope>NUCLEOTIDE SEQUENCE [LARGE SCALE GENOMIC DNA]</scope>
    <source>
        <strain evidence="8 9">CBS 119000</strain>
    </source>
</reference>
<dbReference type="PANTHER" id="PTHR28680">
    <property type="entry name" value="CENTROMERE PROTEIN X"/>
    <property type="match status" value="1"/>
</dbReference>